<dbReference type="AlphaFoldDB" id="A0A921E6C8"/>
<accession>A0A921E6C8</accession>
<feature type="signal peptide" evidence="2">
    <location>
        <begin position="1"/>
        <end position="22"/>
    </location>
</feature>
<dbReference type="Proteomes" id="UP000711407">
    <property type="component" value="Unassembled WGS sequence"/>
</dbReference>
<reference evidence="3" key="1">
    <citation type="journal article" date="2021" name="PeerJ">
        <title>Extensive microbial diversity within the chicken gut microbiome revealed by metagenomics and culture.</title>
        <authorList>
            <person name="Gilroy R."/>
            <person name="Ravi A."/>
            <person name="Getino M."/>
            <person name="Pursley I."/>
            <person name="Horton D.L."/>
            <person name="Alikhan N.F."/>
            <person name="Baker D."/>
            <person name="Gharbi K."/>
            <person name="Hall N."/>
            <person name="Watson M."/>
            <person name="Adriaenssens E.M."/>
            <person name="Foster-Nyarko E."/>
            <person name="Jarju S."/>
            <person name="Secka A."/>
            <person name="Antonio M."/>
            <person name="Oren A."/>
            <person name="Chaudhuri R.R."/>
            <person name="La Ragione R."/>
            <person name="Hildebrand F."/>
            <person name="Pallen M.J."/>
        </authorList>
    </citation>
    <scope>NUCLEOTIDE SEQUENCE</scope>
    <source>
        <strain evidence="3">4100</strain>
    </source>
</reference>
<feature type="chain" id="PRO_5037526639" description="DUF4890 domain-containing protein" evidence="2">
    <location>
        <begin position="23"/>
        <end position="171"/>
    </location>
</feature>
<evidence type="ECO:0000256" key="1">
    <source>
        <dbReference type="SAM" id="MobiDB-lite"/>
    </source>
</evidence>
<dbReference type="EMBL" id="DYXT01000002">
    <property type="protein sequence ID" value="HJE38145.1"/>
    <property type="molecule type" value="Genomic_DNA"/>
</dbReference>
<comment type="caution">
    <text evidence="3">The sequence shown here is derived from an EMBL/GenBank/DDBJ whole genome shotgun (WGS) entry which is preliminary data.</text>
</comment>
<reference evidence="3" key="2">
    <citation type="submission" date="2021-09" db="EMBL/GenBank/DDBJ databases">
        <authorList>
            <person name="Gilroy R."/>
        </authorList>
    </citation>
    <scope>NUCLEOTIDE SEQUENCE</scope>
    <source>
        <strain evidence="3">4100</strain>
    </source>
</reference>
<keyword evidence="2" id="KW-0732">Signal</keyword>
<sequence>MKKTIVTLALASAALLSTSAFAQTANNNNCPAAPCPPCGPGCNGCAPCPYFQKPDSCVMNPFAELNLTADQQAKIKELRNKKFQQKTKDIKNRRELRQAKRQAYLNDLKSILTQEQYVQFLENSYANGPSFGKGDMPKRGPRHHHGRRPGNCPQPGACPVAPCQNAAPTSK</sequence>
<feature type="region of interest" description="Disordered" evidence="1">
    <location>
        <begin position="129"/>
        <end position="171"/>
    </location>
</feature>
<evidence type="ECO:0008006" key="5">
    <source>
        <dbReference type="Google" id="ProtNLM"/>
    </source>
</evidence>
<feature type="compositionally biased region" description="Basic residues" evidence="1">
    <location>
        <begin position="139"/>
        <end position="148"/>
    </location>
</feature>
<evidence type="ECO:0000256" key="2">
    <source>
        <dbReference type="SAM" id="SignalP"/>
    </source>
</evidence>
<name>A0A921E6C8_9BACT</name>
<evidence type="ECO:0000313" key="3">
    <source>
        <dbReference type="EMBL" id="HJE38145.1"/>
    </source>
</evidence>
<organism evidence="3 4">
    <name type="scientific">Candidatus Amulumruptor caecigallinarius</name>
    <dbReference type="NCBI Taxonomy" id="2109911"/>
    <lineage>
        <taxon>Bacteria</taxon>
        <taxon>Pseudomonadati</taxon>
        <taxon>Bacteroidota</taxon>
        <taxon>Bacteroidia</taxon>
        <taxon>Bacteroidales</taxon>
        <taxon>Muribaculaceae</taxon>
        <taxon>Candidatus Amulumruptor</taxon>
    </lineage>
</organism>
<protein>
    <recommendedName>
        <fullName evidence="5">DUF4890 domain-containing protein</fullName>
    </recommendedName>
</protein>
<gene>
    <name evidence="3" type="ORF">K8V47_00045</name>
</gene>
<evidence type="ECO:0000313" key="4">
    <source>
        <dbReference type="Proteomes" id="UP000711407"/>
    </source>
</evidence>
<proteinExistence type="predicted"/>